<protein>
    <submittedName>
        <fullName evidence="1">Uncharacterized protein</fullName>
    </submittedName>
</protein>
<name>A0A256FKG4_9HYPH</name>
<gene>
    <name evidence="1" type="ORF">CEV32_4599</name>
</gene>
<organism evidence="1 2">
    <name type="scientific">Brucella rhizosphaerae</name>
    <dbReference type="NCBI Taxonomy" id="571254"/>
    <lineage>
        <taxon>Bacteria</taxon>
        <taxon>Pseudomonadati</taxon>
        <taxon>Pseudomonadota</taxon>
        <taxon>Alphaproteobacteria</taxon>
        <taxon>Hyphomicrobiales</taxon>
        <taxon>Brucellaceae</taxon>
        <taxon>Brucella/Ochrobactrum group</taxon>
        <taxon>Brucella</taxon>
    </lineage>
</organism>
<accession>A0A256FKG4</accession>
<dbReference type="EMBL" id="NNRK01000025">
    <property type="protein sequence ID" value="OYR15327.1"/>
    <property type="molecule type" value="Genomic_DNA"/>
</dbReference>
<dbReference type="Proteomes" id="UP000216345">
    <property type="component" value="Unassembled WGS sequence"/>
</dbReference>
<reference evidence="1 2" key="1">
    <citation type="submission" date="2017-07" db="EMBL/GenBank/DDBJ databases">
        <title>Phylogenetic study on the rhizospheric bacterium Ochrobactrum sp. A44.</title>
        <authorList>
            <person name="Krzyzanowska D.M."/>
            <person name="Ossowicki A."/>
            <person name="Rajewska M."/>
            <person name="Maciag T."/>
            <person name="Kaczynski Z."/>
            <person name="Czerwicka M."/>
            <person name="Jafra S."/>
        </authorList>
    </citation>
    <scope>NUCLEOTIDE SEQUENCE [LARGE SCALE GENOMIC DNA]</scope>
    <source>
        <strain evidence="1 2">PR17</strain>
    </source>
</reference>
<evidence type="ECO:0000313" key="2">
    <source>
        <dbReference type="Proteomes" id="UP000216345"/>
    </source>
</evidence>
<comment type="caution">
    <text evidence="1">The sequence shown here is derived from an EMBL/GenBank/DDBJ whole genome shotgun (WGS) entry which is preliminary data.</text>
</comment>
<sequence length="39" mass="4372">MFYALSDAKLLRTFVGNAFNPCIRQFLPGALAPDSRRLT</sequence>
<dbReference type="AlphaFoldDB" id="A0A256FKG4"/>
<keyword evidence="2" id="KW-1185">Reference proteome</keyword>
<evidence type="ECO:0000313" key="1">
    <source>
        <dbReference type="EMBL" id="OYR15327.1"/>
    </source>
</evidence>
<proteinExistence type="predicted"/>